<keyword evidence="3" id="KW-1185">Reference proteome</keyword>
<accession>A0AAD9PWH0</accession>
<evidence type="ECO:0000256" key="1">
    <source>
        <dbReference type="SAM" id="Phobius"/>
    </source>
</evidence>
<dbReference type="EMBL" id="JARQWQ010000112">
    <property type="protein sequence ID" value="KAK2550349.1"/>
    <property type="molecule type" value="Genomic_DNA"/>
</dbReference>
<dbReference type="PANTHER" id="PTHR40743:SF1">
    <property type="entry name" value="POSSIBLE GLYCOSYLTRANSFERASE"/>
    <property type="match status" value="1"/>
</dbReference>
<dbReference type="PANTHER" id="PTHR40743">
    <property type="entry name" value="NUCLEOTIDE-DIPHOSPHO-SUGAR TRANSFERASE CONTAINING PROTEIN"/>
    <property type="match status" value="1"/>
</dbReference>
<keyword evidence="1" id="KW-1133">Transmembrane helix</keyword>
<dbReference type="Proteomes" id="UP001249851">
    <property type="component" value="Unassembled WGS sequence"/>
</dbReference>
<protein>
    <submittedName>
        <fullName evidence="2">Uncharacterized protein</fullName>
    </submittedName>
</protein>
<name>A0AAD9PWH0_ACRCE</name>
<keyword evidence="1" id="KW-0472">Membrane</keyword>
<dbReference type="AlphaFoldDB" id="A0AAD9PWH0"/>
<proteinExistence type="predicted"/>
<evidence type="ECO:0000313" key="3">
    <source>
        <dbReference type="Proteomes" id="UP001249851"/>
    </source>
</evidence>
<comment type="caution">
    <text evidence="2">The sequence shown here is derived from an EMBL/GenBank/DDBJ whole genome shotgun (WGS) entry which is preliminary data.</text>
</comment>
<keyword evidence="1" id="KW-0812">Transmembrane</keyword>
<feature type="transmembrane region" description="Helical" evidence="1">
    <location>
        <begin position="20"/>
        <end position="42"/>
    </location>
</feature>
<reference evidence="2" key="2">
    <citation type="journal article" date="2023" name="Science">
        <title>Genomic signatures of disease resistance in endangered staghorn corals.</title>
        <authorList>
            <person name="Vollmer S.V."/>
            <person name="Selwyn J.D."/>
            <person name="Despard B.A."/>
            <person name="Roesel C.L."/>
        </authorList>
    </citation>
    <scope>NUCLEOTIDE SEQUENCE</scope>
    <source>
        <strain evidence="2">K2</strain>
    </source>
</reference>
<evidence type="ECO:0000313" key="2">
    <source>
        <dbReference type="EMBL" id="KAK2550349.1"/>
    </source>
</evidence>
<gene>
    <name evidence="2" type="ORF">P5673_029049</name>
</gene>
<organism evidence="2 3">
    <name type="scientific">Acropora cervicornis</name>
    <name type="common">Staghorn coral</name>
    <dbReference type="NCBI Taxonomy" id="6130"/>
    <lineage>
        <taxon>Eukaryota</taxon>
        <taxon>Metazoa</taxon>
        <taxon>Cnidaria</taxon>
        <taxon>Anthozoa</taxon>
        <taxon>Hexacorallia</taxon>
        <taxon>Scleractinia</taxon>
        <taxon>Astrocoeniina</taxon>
        <taxon>Acroporidae</taxon>
        <taxon>Acropora</taxon>
    </lineage>
</organism>
<reference evidence="2" key="1">
    <citation type="journal article" date="2023" name="G3 (Bethesda)">
        <title>Whole genome assembly and annotation of the endangered Caribbean coral Acropora cervicornis.</title>
        <authorList>
            <person name="Selwyn J.D."/>
            <person name="Vollmer S.V."/>
        </authorList>
    </citation>
    <scope>NUCLEOTIDE SEQUENCE</scope>
    <source>
        <strain evidence="2">K2</strain>
    </source>
</reference>
<sequence length="322" mass="38211">MMDNLRTHLWWSRQMIRSRYCLRIAFAILFAVFVTLAQYNFLGFIGCLHFRRHISSTISTGAVEDTTRTTGEGMSNARLHLIIQFPVLENLALAKNKSVVNMRQKEFSYCLQRNLLSPHVQEVHVLFERNEVTRFIKAQNFSMNWKLVFHFLGRRMRYKDAFGYASNVLLQKNTIIMNGDCYIDKGFELLDERILNNKTMYALTRHETPENVRYCDQKDFCGPKSTYIGSHDAWLFRLKAPFSENFLNQVDYLPNMMGIEQVLIYNLRKHEGFTLRNPCKLLHIVHYHCSNLRNHKERYIKGKRVDHWNHIKRDKYAPFSDL</sequence>